<proteinExistence type="predicted"/>
<sequence>MNSVIEQLCKSLQAPATAKRYRDAGIGLGFILLNQLLVIPVQILLNLHSINLPAPILVMLLFWSLMVIASYFHQGTGQFYSEHLRGPTDFLGRHMSLGFVASFIMLNRDHITNAVDILRVTGAFVITTLVGYTGSYFLASGIFKLEYRCRGRRITSDDLESNNKSWPSPSAAWPAPPTDRSHNRISQLPPISVALVENTSLISIAPTKKDMTSQIIDCLTRTGPMWICIFLIIAVGIPVYFATHYETLIEALFFLLFWIISVQFQRWLKGSDGLLLCPRLRSILVIFSNPVVITWALGTAYMWIKVAYTNRTIDLVISEFHRHNSLAECMRAIVNGASPKSHIGAGDLAGPILDAGIVCMGFKMFEYRKELWESCVTVLTTCCLLAAINIFVNVLIARALGLQREDAIAFAARCVTIAIGVPTMHNLDGSITLMSSLVIFGGIFFQMAGDWLFSLLRIKDRDSVQKLDDGSGSDSEKAGAKPLRNAGPDTTVIAAGVTVGINAAAMGTAHLMERGSKAMAYSGLSMTVFGAMVVALTAVPGVSEAMASLASR</sequence>
<comment type="caution">
    <text evidence="1">The sequence shown here is derived from an EMBL/GenBank/DDBJ whole genome shotgun (WGS) entry which is preliminary data.</text>
</comment>
<dbReference type="EMBL" id="MU394308">
    <property type="protein sequence ID" value="KAI6087356.1"/>
    <property type="molecule type" value="Genomic_DNA"/>
</dbReference>
<keyword evidence="2" id="KW-1185">Reference proteome</keyword>
<reference evidence="1 2" key="1">
    <citation type="journal article" date="2022" name="New Phytol.">
        <title>Ecological generalism drives hyperdiversity of secondary metabolite gene clusters in xylarialean endophytes.</title>
        <authorList>
            <person name="Franco M.E.E."/>
            <person name="Wisecaver J.H."/>
            <person name="Arnold A.E."/>
            <person name="Ju Y.M."/>
            <person name="Slot J.C."/>
            <person name="Ahrendt S."/>
            <person name="Moore L.P."/>
            <person name="Eastman K.E."/>
            <person name="Scott K."/>
            <person name="Konkel Z."/>
            <person name="Mondo S.J."/>
            <person name="Kuo A."/>
            <person name="Hayes R.D."/>
            <person name="Haridas S."/>
            <person name="Andreopoulos B."/>
            <person name="Riley R."/>
            <person name="LaButti K."/>
            <person name="Pangilinan J."/>
            <person name="Lipzen A."/>
            <person name="Amirebrahimi M."/>
            <person name="Yan J."/>
            <person name="Adam C."/>
            <person name="Keymanesh K."/>
            <person name="Ng V."/>
            <person name="Louie K."/>
            <person name="Northen T."/>
            <person name="Drula E."/>
            <person name="Henrissat B."/>
            <person name="Hsieh H.M."/>
            <person name="Youens-Clark K."/>
            <person name="Lutzoni F."/>
            <person name="Miadlikowska J."/>
            <person name="Eastwood D.C."/>
            <person name="Hamelin R.C."/>
            <person name="Grigoriev I.V."/>
            <person name="U'Ren J.M."/>
        </authorList>
    </citation>
    <scope>NUCLEOTIDE SEQUENCE [LARGE SCALE GENOMIC DNA]</scope>
    <source>
        <strain evidence="1 2">ER1909</strain>
    </source>
</reference>
<accession>A0ACC0D3W9</accession>
<organism evidence="1 2">
    <name type="scientific">Hypoxylon rubiginosum</name>
    <dbReference type="NCBI Taxonomy" id="110542"/>
    <lineage>
        <taxon>Eukaryota</taxon>
        <taxon>Fungi</taxon>
        <taxon>Dikarya</taxon>
        <taxon>Ascomycota</taxon>
        <taxon>Pezizomycotina</taxon>
        <taxon>Sordariomycetes</taxon>
        <taxon>Xylariomycetidae</taxon>
        <taxon>Xylariales</taxon>
        <taxon>Hypoxylaceae</taxon>
        <taxon>Hypoxylon</taxon>
    </lineage>
</organism>
<name>A0ACC0D3W9_9PEZI</name>
<protein>
    <submittedName>
        <fullName evidence="1">Uncharacterized protein</fullName>
    </submittedName>
</protein>
<gene>
    <name evidence="1" type="ORF">F4821DRAFT_277804</name>
</gene>
<evidence type="ECO:0000313" key="2">
    <source>
        <dbReference type="Proteomes" id="UP001497680"/>
    </source>
</evidence>
<evidence type="ECO:0000313" key="1">
    <source>
        <dbReference type="EMBL" id="KAI6087356.1"/>
    </source>
</evidence>
<dbReference type="Proteomes" id="UP001497680">
    <property type="component" value="Unassembled WGS sequence"/>
</dbReference>